<protein>
    <submittedName>
        <fullName evidence="1">FunZ protein</fullName>
    </submittedName>
</protein>
<organism evidence="1 2">
    <name type="scientific">Shewanella sedimentimangrovi</name>
    <dbReference type="NCBI Taxonomy" id="2814293"/>
    <lineage>
        <taxon>Bacteria</taxon>
        <taxon>Pseudomonadati</taxon>
        <taxon>Pseudomonadota</taxon>
        <taxon>Gammaproteobacteria</taxon>
        <taxon>Alteromonadales</taxon>
        <taxon>Shewanellaceae</taxon>
        <taxon>Shewanella</taxon>
    </lineage>
</organism>
<keyword evidence="2" id="KW-1185">Reference proteome</keyword>
<dbReference type="NCBIfam" id="NF047389">
    <property type="entry name" value="ATPase_Sll1717"/>
    <property type="match status" value="1"/>
</dbReference>
<evidence type="ECO:0000313" key="2">
    <source>
        <dbReference type="Proteomes" id="UP000663207"/>
    </source>
</evidence>
<dbReference type="RefSeq" id="WP_207379531.1">
    <property type="nucleotide sequence ID" value="NZ_CP071502.1"/>
</dbReference>
<dbReference type="EMBL" id="CP071502">
    <property type="protein sequence ID" value="QSX36106.1"/>
    <property type="molecule type" value="Genomic_DNA"/>
</dbReference>
<dbReference type="Proteomes" id="UP000663207">
    <property type="component" value="Chromosome"/>
</dbReference>
<gene>
    <name evidence="1" type="ORF">JYB85_12260</name>
</gene>
<proteinExistence type="predicted"/>
<name>A0ABX7QX72_9GAMM</name>
<reference evidence="1 2" key="1">
    <citation type="submission" date="2021-03" db="EMBL/GenBank/DDBJ databases">
        <title>Novel species identification of genus Shewanella.</title>
        <authorList>
            <person name="Liu G."/>
            <person name="Zhang Q."/>
        </authorList>
    </citation>
    <scope>NUCLEOTIDE SEQUENCE [LARGE SCALE GENOMIC DNA]</scope>
    <source>
        <strain evidence="1 2">FJAT-52962</strain>
    </source>
</reference>
<evidence type="ECO:0000313" key="1">
    <source>
        <dbReference type="EMBL" id="QSX36106.1"/>
    </source>
</evidence>
<sequence>MKPIKDLELGYADAENYKRRENKDLLNRVFIRDTHLDELCLPNVSFLIGEKGTGKTAYSIYLSNNNYKHTSANIRYVRETEYQKFISLKREKHLTLSDFSSIWKVILYLLLAKQVQDKEGVFSQLLNYTKFAALNAAIDEYYLSAFSPEIIQALSFVQESKLAAELLHKHAALKSEEKHSIAFSESRFQINLFYIQKKFEEAFSQIRLDQNHILFIDGIDIRPSSIPYEEYLECIKGLANAIWEMNNDFFPSIKGGKGRMRVVLLIRPDIFESIGLQNQNTKIRDNSVFLDWRTEYNAHRNSQLFEVVDHMLGIQQDPPSEKGIAWDNYFPWDSPNVYEQYSTTTSFINFLRWSYYRPRDIVTMLELLKANTNGDQTKASFSLNDFENSHFQREYSNYLLGEVKDHLSFYYGADHYEIFLKFFEYLSGKDSFNYELYLSAFEKLQEHIRSIAADKPKFMATPNDFLQFLFDLNVICYIEHTEDNKPFIHWCFKDRSYANISPKVKTGVKYQIFYGLAKALNVGKEFKKKRV</sequence>
<accession>A0ABX7QX72</accession>
<dbReference type="InterPro" id="IPR059206">
    <property type="entry name" value="Sll1717-like"/>
</dbReference>